<dbReference type="NCBIfam" id="TIGR03804">
    <property type="entry name" value="para_beta_helix"/>
    <property type="match status" value="1"/>
</dbReference>
<gene>
    <name evidence="6" type="ORF">Rsub_08623</name>
</gene>
<dbReference type="STRING" id="307507.A0A2V0P6Z3"/>
<dbReference type="OrthoDB" id="427974at2759"/>
<organism evidence="6 7">
    <name type="scientific">Raphidocelis subcapitata</name>
    <dbReference type="NCBI Taxonomy" id="307507"/>
    <lineage>
        <taxon>Eukaryota</taxon>
        <taxon>Viridiplantae</taxon>
        <taxon>Chlorophyta</taxon>
        <taxon>core chlorophytes</taxon>
        <taxon>Chlorophyceae</taxon>
        <taxon>CS clade</taxon>
        <taxon>Sphaeropleales</taxon>
        <taxon>Selenastraceae</taxon>
        <taxon>Raphidocelis</taxon>
    </lineage>
</organism>
<dbReference type="AlphaFoldDB" id="A0A2V0P6Z3"/>
<comment type="pathway">
    <text evidence="1">Protein modification; protein ubiquitination.</text>
</comment>
<dbReference type="InParanoid" id="A0A2V0P6Z3"/>
<dbReference type="InterPro" id="IPR039448">
    <property type="entry name" value="Beta_helix"/>
</dbReference>
<dbReference type="PANTHER" id="PTHR22990:SF15">
    <property type="entry name" value="F-BOX ONLY PROTEIN 10"/>
    <property type="match status" value="1"/>
</dbReference>
<proteinExistence type="predicted"/>
<dbReference type="SUPFAM" id="SSF51126">
    <property type="entry name" value="Pectin lyase-like"/>
    <property type="match status" value="1"/>
</dbReference>
<dbReference type="InterPro" id="IPR022441">
    <property type="entry name" value="Para_beta_helix_rpt-2"/>
</dbReference>
<evidence type="ECO:0000313" key="6">
    <source>
        <dbReference type="EMBL" id="GBF95641.1"/>
    </source>
</evidence>
<dbReference type="InterPro" id="IPR051550">
    <property type="entry name" value="SCF-Subunits/Alg-Epimerases"/>
</dbReference>
<keyword evidence="7" id="KW-1185">Reference proteome</keyword>
<dbReference type="PROSITE" id="PS51318">
    <property type="entry name" value="TAT"/>
    <property type="match status" value="1"/>
</dbReference>
<comment type="caution">
    <text evidence="6">The sequence shown here is derived from an EMBL/GenBank/DDBJ whole genome shotgun (WGS) entry which is preliminary data.</text>
</comment>
<dbReference type="SMART" id="SM00710">
    <property type="entry name" value="PbH1"/>
    <property type="match status" value="5"/>
</dbReference>
<feature type="compositionally biased region" description="Gly residues" evidence="4">
    <location>
        <begin position="1"/>
        <end position="19"/>
    </location>
</feature>
<accession>A0A2V0P6Z3</accession>
<keyword evidence="3" id="KW-0833">Ubl conjugation pathway</keyword>
<evidence type="ECO:0000313" key="7">
    <source>
        <dbReference type="Proteomes" id="UP000247498"/>
    </source>
</evidence>
<dbReference type="Pfam" id="PF13229">
    <property type="entry name" value="Beta_helix"/>
    <property type="match status" value="1"/>
</dbReference>
<dbReference type="Proteomes" id="UP000247498">
    <property type="component" value="Unassembled WGS sequence"/>
</dbReference>
<dbReference type="EMBL" id="BDRX01000068">
    <property type="protein sequence ID" value="GBF95641.1"/>
    <property type="molecule type" value="Genomic_DNA"/>
</dbReference>
<dbReference type="InterPro" id="IPR011050">
    <property type="entry name" value="Pectin_lyase_fold/virulence"/>
</dbReference>
<dbReference type="PANTHER" id="PTHR22990">
    <property type="entry name" value="F-BOX ONLY PROTEIN"/>
    <property type="match status" value="1"/>
</dbReference>
<dbReference type="Gene3D" id="2.160.20.10">
    <property type="entry name" value="Single-stranded right-handed beta-helix, Pectin lyase-like"/>
    <property type="match status" value="1"/>
</dbReference>
<dbReference type="InterPro" id="IPR006626">
    <property type="entry name" value="PbH1"/>
</dbReference>
<keyword evidence="2" id="KW-0677">Repeat</keyword>
<evidence type="ECO:0000256" key="3">
    <source>
        <dbReference type="ARBA" id="ARBA00022786"/>
    </source>
</evidence>
<evidence type="ECO:0000256" key="1">
    <source>
        <dbReference type="ARBA" id="ARBA00004906"/>
    </source>
</evidence>
<dbReference type="InterPro" id="IPR012334">
    <property type="entry name" value="Pectin_lyas_fold"/>
</dbReference>
<sequence length="307" mass="30875">MQSSLVGGGAGTGRRGGSSGPRPLPPPAPGVSRRRLLSAAAAAAAWTTAAPPPAARAEATMLVGPPGTAAKFQTIGDAIAAAEAGGTITVLPGQYRERLVIEGKFLTIQSAQAGTVEVLWQSSKPYEHTLETKNTSGAVTVRGLTLRHFSKSVAQNYCVLAKAGSSLVLESCDISSDSGVGVGVEGAVLQLKDSAVHDCERHGVAAYGGFEGAPGRCLVMGCTISGNKLSGVFVRDGGNAVLRDNTVANNGEFGVALLDGCSARLFDNKVAGNGAGSVQIHVGSVAVDAAEVAARNTLDTPAAAVTL</sequence>
<protein>
    <recommendedName>
        <fullName evidence="5">Right handed beta helix domain-containing protein</fullName>
    </recommendedName>
</protein>
<evidence type="ECO:0000256" key="2">
    <source>
        <dbReference type="ARBA" id="ARBA00022737"/>
    </source>
</evidence>
<name>A0A2V0P6Z3_9CHLO</name>
<dbReference type="InterPro" id="IPR006311">
    <property type="entry name" value="TAT_signal"/>
</dbReference>
<evidence type="ECO:0000256" key="4">
    <source>
        <dbReference type="SAM" id="MobiDB-lite"/>
    </source>
</evidence>
<feature type="domain" description="Right handed beta helix" evidence="5">
    <location>
        <begin position="134"/>
        <end position="284"/>
    </location>
</feature>
<feature type="region of interest" description="Disordered" evidence="4">
    <location>
        <begin position="1"/>
        <end position="32"/>
    </location>
</feature>
<evidence type="ECO:0000259" key="5">
    <source>
        <dbReference type="Pfam" id="PF13229"/>
    </source>
</evidence>
<reference evidence="6 7" key="1">
    <citation type="journal article" date="2018" name="Sci. Rep.">
        <title>Raphidocelis subcapitata (=Pseudokirchneriella subcapitata) provides an insight into genome evolution and environmental adaptations in the Sphaeropleales.</title>
        <authorList>
            <person name="Suzuki S."/>
            <person name="Yamaguchi H."/>
            <person name="Nakajima N."/>
            <person name="Kawachi M."/>
        </authorList>
    </citation>
    <scope>NUCLEOTIDE SEQUENCE [LARGE SCALE GENOMIC DNA]</scope>
    <source>
        <strain evidence="6 7">NIES-35</strain>
    </source>
</reference>